<organism evidence="7 8">
    <name type="scientific">Brevundimonas diminuta 3F5N</name>
    <dbReference type="NCBI Taxonomy" id="1255603"/>
    <lineage>
        <taxon>Bacteria</taxon>
        <taxon>Pseudomonadati</taxon>
        <taxon>Pseudomonadota</taxon>
        <taxon>Alphaproteobacteria</taxon>
        <taxon>Caulobacterales</taxon>
        <taxon>Caulobacteraceae</taxon>
        <taxon>Brevundimonas</taxon>
    </lineage>
</organism>
<dbReference type="AlphaFoldDB" id="A0A1R4FAR4"/>
<name>A0A1R4FAR4_BREDI</name>
<dbReference type="Proteomes" id="UP000195766">
    <property type="component" value="Unassembled WGS sequence"/>
</dbReference>
<dbReference type="InterPro" id="IPR009057">
    <property type="entry name" value="Homeodomain-like_sf"/>
</dbReference>
<evidence type="ECO:0000256" key="1">
    <source>
        <dbReference type="ARBA" id="ARBA00023015"/>
    </source>
</evidence>
<keyword evidence="2 4" id="KW-0238">DNA-binding</keyword>
<gene>
    <name evidence="7" type="ORF">FM111_03610</name>
</gene>
<reference evidence="7 8" key="1">
    <citation type="submission" date="2017-02" db="EMBL/GenBank/DDBJ databases">
        <authorList>
            <person name="Peterson S.W."/>
        </authorList>
    </citation>
    <scope>NUCLEOTIDE SEQUENCE [LARGE SCALE GENOMIC DNA]</scope>
    <source>
        <strain evidence="7 8">3F5N</strain>
    </source>
</reference>
<dbReference type="InterPro" id="IPR001647">
    <property type="entry name" value="HTH_TetR"/>
</dbReference>
<dbReference type="GO" id="GO:0000976">
    <property type="term" value="F:transcription cis-regulatory region binding"/>
    <property type="evidence" value="ECO:0007669"/>
    <property type="project" value="TreeGrafter"/>
</dbReference>
<dbReference type="PROSITE" id="PS50977">
    <property type="entry name" value="HTH_TETR_2"/>
    <property type="match status" value="1"/>
</dbReference>
<protein>
    <submittedName>
        <fullName evidence="7">Transcriptional regulator, TetR family</fullName>
    </submittedName>
</protein>
<evidence type="ECO:0000256" key="2">
    <source>
        <dbReference type="ARBA" id="ARBA00023125"/>
    </source>
</evidence>
<accession>A0A1R4FAR4</accession>
<keyword evidence="3" id="KW-0804">Transcription</keyword>
<proteinExistence type="predicted"/>
<feature type="region of interest" description="Disordered" evidence="5">
    <location>
        <begin position="1"/>
        <end position="22"/>
    </location>
</feature>
<dbReference type="GO" id="GO:0003700">
    <property type="term" value="F:DNA-binding transcription factor activity"/>
    <property type="evidence" value="ECO:0007669"/>
    <property type="project" value="TreeGrafter"/>
</dbReference>
<evidence type="ECO:0000313" key="8">
    <source>
        <dbReference type="Proteomes" id="UP000195766"/>
    </source>
</evidence>
<dbReference type="PRINTS" id="PR00455">
    <property type="entry name" value="HTHTETR"/>
</dbReference>
<dbReference type="SUPFAM" id="SSF48498">
    <property type="entry name" value="Tetracyclin repressor-like, C-terminal domain"/>
    <property type="match status" value="1"/>
</dbReference>
<dbReference type="Gene3D" id="1.10.357.10">
    <property type="entry name" value="Tetracycline Repressor, domain 2"/>
    <property type="match status" value="1"/>
</dbReference>
<dbReference type="InterPro" id="IPR036271">
    <property type="entry name" value="Tet_transcr_reg_TetR-rel_C_sf"/>
</dbReference>
<dbReference type="OrthoDB" id="7056813at2"/>
<dbReference type="Pfam" id="PF00440">
    <property type="entry name" value="TetR_N"/>
    <property type="match status" value="1"/>
</dbReference>
<evidence type="ECO:0000259" key="6">
    <source>
        <dbReference type="PROSITE" id="PS50977"/>
    </source>
</evidence>
<dbReference type="PANTHER" id="PTHR30055:SF226">
    <property type="entry name" value="HTH-TYPE TRANSCRIPTIONAL REGULATOR PKSA"/>
    <property type="match status" value="1"/>
</dbReference>
<dbReference type="Pfam" id="PF13305">
    <property type="entry name" value="TetR_C_33"/>
    <property type="match status" value="1"/>
</dbReference>
<dbReference type="PANTHER" id="PTHR30055">
    <property type="entry name" value="HTH-TYPE TRANSCRIPTIONAL REGULATOR RUTR"/>
    <property type="match status" value="1"/>
</dbReference>
<dbReference type="InterPro" id="IPR050109">
    <property type="entry name" value="HTH-type_TetR-like_transc_reg"/>
</dbReference>
<evidence type="ECO:0000256" key="3">
    <source>
        <dbReference type="ARBA" id="ARBA00023163"/>
    </source>
</evidence>
<dbReference type="SUPFAM" id="SSF46689">
    <property type="entry name" value="Homeodomain-like"/>
    <property type="match status" value="1"/>
</dbReference>
<feature type="domain" description="HTH tetR-type" evidence="6">
    <location>
        <begin position="20"/>
        <end position="80"/>
    </location>
</feature>
<sequence>MSLAPAASSRSTRKPKGEGHERRAEILAAAEGIFVERGYEGATIRKIADEVGLSSTALYMHFADKGEILNEICRNAFDTLAEQHQRTLAEDAPPLARLRRIVENYIAFGFANPNAYRLAYLTPQVQTRHGAETVAQQSGADLFRAFVSVVEEAVDQGALRGDPRTLAQVIWASAHGLVSIMTTKPYFDWADRETLVRTQMDALFAGLTAS</sequence>
<evidence type="ECO:0000256" key="4">
    <source>
        <dbReference type="PROSITE-ProRule" id="PRU00335"/>
    </source>
</evidence>
<evidence type="ECO:0000256" key="5">
    <source>
        <dbReference type="SAM" id="MobiDB-lite"/>
    </source>
</evidence>
<keyword evidence="1" id="KW-0805">Transcription regulation</keyword>
<feature type="DNA-binding region" description="H-T-H motif" evidence="4">
    <location>
        <begin position="43"/>
        <end position="62"/>
    </location>
</feature>
<dbReference type="InterPro" id="IPR025996">
    <property type="entry name" value="MT1864/Rv1816-like_C"/>
</dbReference>
<evidence type="ECO:0000313" key="7">
    <source>
        <dbReference type="EMBL" id="SJM53008.1"/>
    </source>
</evidence>
<dbReference type="PROSITE" id="PS01081">
    <property type="entry name" value="HTH_TETR_1"/>
    <property type="match status" value="1"/>
</dbReference>
<dbReference type="InterPro" id="IPR023772">
    <property type="entry name" value="DNA-bd_HTH_TetR-type_CS"/>
</dbReference>
<dbReference type="EMBL" id="FUIE01000020">
    <property type="protein sequence ID" value="SJM53008.1"/>
    <property type="molecule type" value="Genomic_DNA"/>
</dbReference>